<sequence>MFERMIASTLVPLILLLQALATEAGEYCQYWTYSSYYNTRYCDFGCCGTASSYYSDVCCANAGLIAGSVIGSLAGLAIVIGTIICCCVAANNSSRRTGAVIQPAGTAMQTLVVNNTAFAQGSSTIPGQQGTVGYGYAFGVPPPSYTQYNTAPQGGVSPSYPPPPTAKY</sequence>
<gene>
    <name evidence="4" type="ORF">CHS0354_016483</name>
</gene>
<keyword evidence="5" id="KW-1185">Reference proteome</keyword>
<keyword evidence="2" id="KW-0812">Transmembrane</keyword>
<dbReference type="AlphaFoldDB" id="A0AAE0WEC3"/>
<dbReference type="Proteomes" id="UP001195483">
    <property type="component" value="Unassembled WGS sequence"/>
</dbReference>
<keyword evidence="2" id="KW-0472">Membrane</keyword>
<evidence type="ECO:0000256" key="3">
    <source>
        <dbReference type="SAM" id="SignalP"/>
    </source>
</evidence>
<proteinExistence type="predicted"/>
<keyword evidence="2" id="KW-1133">Transmembrane helix</keyword>
<comment type="caution">
    <text evidence="4">The sequence shown here is derived from an EMBL/GenBank/DDBJ whole genome shotgun (WGS) entry which is preliminary data.</text>
</comment>
<accession>A0AAE0WEC3</accession>
<feature type="signal peptide" evidence="3">
    <location>
        <begin position="1"/>
        <end position="21"/>
    </location>
</feature>
<evidence type="ECO:0000256" key="1">
    <source>
        <dbReference type="SAM" id="MobiDB-lite"/>
    </source>
</evidence>
<keyword evidence="3" id="KW-0732">Signal</keyword>
<feature type="compositionally biased region" description="Pro residues" evidence="1">
    <location>
        <begin position="159"/>
        <end position="168"/>
    </location>
</feature>
<feature type="chain" id="PRO_5042064540" description="Cysteine and tyrosine-rich protein 1" evidence="3">
    <location>
        <begin position="22"/>
        <end position="168"/>
    </location>
</feature>
<evidence type="ECO:0000313" key="4">
    <source>
        <dbReference type="EMBL" id="KAK3611551.1"/>
    </source>
</evidence>
<reference evidence="4" key="1">
    <citation type="journal article" date="2021" name="Genome Biol. Evol.">
        <title>A High-Quality Reference Genome for a Parasitic Bivalve with Doubly Uniparental Inheritance (Bivalvia: Unionida).</title>
        <authorList>
            <person name="Smith C.H."/>
        </authorList>
    </citation>
    <scope>NUCLEOTIDE SEQUENCE</scope>
    <source>
        <strain evidence="4">CHS0354</strain>
    </source>
</reference>
<dbReference type="EMBL" id="JAEAOA010001017">
    <property type="protein sequence ID" value="KAK3611551.1"/>
    <property type="molecule type" value="Genomic_DNA"/>
</dbReference>
<name>A0AAE0WEC3_9BIVA</name>
<reference evidence="4" key="3">
    <citation type="submission" date="2023-05" db="EMBL/GenBank/DDBJ databases">
        <authorList>
            <person name="Smith C.H."/>
        </authorList>
    </citation>
    <scope>NUCLEOTIDE SEQUENCE</scope>
    <source>
        <strain evidence="4">CHS0354</strain>
        <tissue evidence="4">Mantle</tissue>
    </source>
</reference>
<evidence type="ECO:0000313" key="5">
    <source>
        <dbReference type="Proteomes" id="UP001195483"/>
    </source>
</evidence>
<feature type="transmembrane region" description="Helical" evidence="2">
    <location>
        <begin position="64"/>
        <end position="90"/>
    </location>
</feature>
<reference evidence="4" key="2">
    <citation type="journal article" date="2021" name="Genome Biol. Evol.">
        <title>Developing a high-quality reference genome for a parasitic bivalve with doubly uniparental inheritance (Bivalvia: Unionida).</title>
        <authorList>
            <person name="Smith C.H."/>
        </authorList>
    </citation>
    <scope>NUCLEOTIDE SEQUENCE</scope>
    <source>
        <strain evidence="4">CHS0354</strain>
        <tissue evidence="4">Mantle</tissue>
    </source>
</reference>
<feature type="region of interest" description="Disordered" evidence="1">
    <location>
        <begin position="149"/>
        <end position="168"/>
    </location>
</feature>
<organism evidence="4 5">
    <name type="scientific">Potamilus streckersoni</name>
    <dbReference type="NCBI Taxonomy" id="2493646"/>
    <lineage>
        <taxon>Eukaryota</taxon>
        <taxon>Metazoa</taxon>
        <taxon>Spiralia</taxon>
        <taxon>Lophotrochozoa</taxon>
        <taxon>Mollusca</taxon>
        <taxon>Bivalvia</taxon>
        <taxon>Autobranchia</taxon>
        <taxon>Heteroconchia</taxon>
        <taxon>Palaeoheterodonta</taxon>
        <taxon>Unionida</taxon>
        <taxon>Unionoidea</taxon>
        <taxon>Unionidae</taxon>
        <taxon>Ambleminae</taxon>
        <taxon>Lampsilini</taxon>
        <taxon>Potamilus</taxon>
    </lineage>
</organism>
<evidence type="ECO:0000256" key="2">
    <source>
        <dbReference type="SAM" id="Phobius"/>
    </source>
</evidence>
<evidence type="ECO:0008006" key="6">
    <source>
        <dbReference type="Google" id="ProtNLM"/>
    </source>
</evidence>
<protein>
    <recommendedName>
        <fullName evidence="6">Cysteine and tyrosine-rich protein 1</fullName>
    </recommendedName>
</protein>